<reference evidence="1 2" key="1">
    <citation type="submission" date="2024-07" db="EMBL/GenBank/DDBJ databases">
        <title>Chromosome-level genome assembly of the water stick insect Ranatra chinensis (Heteroptera: Nepidae).</title>
        <authorList>
            <person name="Liu X."/>
        </authorList>
    </citation>
    <scope>NUCLEOTIDE SEQUENCE [LARGE SCALE GENOMIC DNA]</scope>
    <source>
        <strain evidence="1">Cailab_2021Rc</strain>
        <tissue evidence="1">Muscle</tissue>
    </source>
</reference>
<keyword evidence="2" id="KW-1185">Reference proteome</keyword>
<proteinExistence type="predicted"/>
<accession>A0ABD0YKS5</accession>
<evidence type="ECO:0000313" key="2">
    <source>
        <dbReference type="Proteomes" id="UP001558652"/>
    </source>
</evidence>
<dbReference type="AlphaFoldDB" id="A0ABD0YKS5"/>
<evidence type="ECO:0000313" key="1">
    <source>
        <dbReference type="EMBL" id="KAL1117739.1"/>
    </source>
</evidence>
<name>A0ABD0YKS5_9HEMI</name>
<dbReference type="EMBL" id="JBFDAA010000015">
    <property type="protein sequence ID" value="KAL1117739.1"/>
    <property type="molecule type" value="Genomic_DNA"/>
</dbReference>
<dbReference type="Proteomes" id="UP001558652">
    <property type="component" value="Unassembled WGS sequence"/>
</dbReference>
<protein>
    <submittedName>
        <fullName evidence="1">Uncharacterized protein</fullName>
    </submittedName>
</protein>
<sequence length="203" mass="22128">MFYENKKRGTTEIGCGGQLNNANSSAALVLAFTLGNVENSLAPAGGSLSIQGPRLFLSSLGFSPFAPPRQYIYSPSFQPLVEYIGGSVCSNPPPIPTVLLYVYIPGISNSCYEEKGKSASCVPVDDVCRNDCRESADGVPTDIVHAKAGCRLSLKMLPTWEAKRWNPHSSQRGLLRKTQHEGLAKKSNIDRIQFFLSKTQLLF</sequence>
<comment type="caution">
    <text evidence="1">The sequence shown here is derived from an EMBL/GenBank/DDBJ whole genome shotgun (WGS) entry which is preliminary data.</text>
</comment>
<organism evidence="1 2">
    <name type="scientific">Ranatra chinensis</name>
    <dbReference type="NCBI Taxonomy" id="642074"/>
    <lineage>
        <taxon>Eukaryota</taxon>
        <taxon>Metazoa</taxon>
        <taxon>Ecdysozoa</taxon>
        <taxon>Arthropoda</taxon>
        <taxon>Hexapoda</taxon>
        <taxon>Insecta</taxon>
        <taxon>Pterygota</taxon>
        <taxon>Neoptera</taxon>
        <taxon>Paraneoptera</taxon>
        <taxon>Hemiptera</taxon>
        <taxon>Heteroptera</taxon>
        <taxon>Panheteroptera</taxon>
        <taxon>Nepomorpha</taxon>
        <taxon>Nepidae</taxon>
        <taxon>Ranatrinae</taxon>
        <taxon>Ranatra</taxon>
    </lineage>
</organism>
<gene>
    <name evidence="1" type="ORF">AAG570_004054</name>
</gene>